<dbReference type="EMBL" id="CAEZZD010000044">
    <property type="protein sequence ID" value="CAB4745590.1"/>
    <property type="molecule type" value="Genomic_DNA"/>
</dbReference>
<evidence type="ECO:0000313" key="8">
    <source>
        <dbReference type="EMBL" id="CAB5028402.1"/>
    </source>
</evidence>
<accession>A0A6J6TEI5</accession>
<dbReference type="InterPro" id="IPR004394">
    <property type="entry name" value="Iojap/RsfS/C7orf30"/>
</dbReference>
<dbReference type="PANTHER" id="PTHR21043">
    <property type="entry name" value="IOJAP SUPERFAMILY ORTHOLOG"/>
    <property type="match status" value="1"/>
</dbReference>
<dbReference type="FunFam" id="3.30.460.10:FF:000008">
    <property type="entry name" value="Ribosomal silencing factor RsfS"/>
    <property type="match status" value="1"/>
</dbReference>
<reference evidence="5" key="1">
    <citation type="submission" date="2020-05" db="EMBL/GenBank/DDBJ databases">
        <authorList>
            <person name="Chiriac C."/>
            <person name="Salcher M."/>
            <person name="Ghai R."/>
            <person name="Kavagutti S V."/>
        </authorList>
    </citation>
    <scope>NUCLEOTIDE SEQUENCE</scope>
</reference>
<name>A0A6J6TEI5_9ZZZZ</name>
<comment type="similarity">
    <text evidence="1">Belongs to the Iojap/RsfS family.</text>
</comment>
<evidence type="ECO:0000313" key="6">
    <source>
        <dbReference type="EMBL" id="CAB4814751.1"/>
    </source>
</evidence>
<gene>
    <name evidence="4" type="ORF">UFOPK2648_00969</name>
    <name evidence="5" type="ORF">UFOPK2824_00421</name>
    <name evidence="6" type="ORF">UFOPK3037_01582</name>
    <name evidence="7" type="ORF">UFOPK3278_00436</name>
    <name evidence="2" type="ORF">UFOPK3406_01486</name>
    <name evidence="3" type="ORF">UFOPK3925_01646</name>
    <name evidence="8" type="ORF">UFOPK4097_01413</name>
    <name evidence="9" type="ORF">UFOPK4301_00768</name>
</gene>
<dbReference type="GO" id="GO:0043023">
    <property type="term" value="F:ribosomal large subunit binding"/>
    <property type="evidence" value="ECO:0007669"/>
    <property type="project" value="TreeGrafter"/>
</dbReference>
<proteinExistence type="inferred from homology"/>
<evidence type="ECO:0000313" key="9">
    <source>
        <dbReference type="EMBL" id="CAB5049339.1"/>
    </source>
</evidence>
<dbReference type="EMBL" id="CAFBQG010000082">
    <property type="protein sequence ID" value="CAB5049339.1"/>
    <property type="molecule type" value="Genomic_DNA"/>
</dbReference>
<dbReference type="EMBL" id="CAEZYC010000056">
    <property type="protein sequence ID" value="CAB4712501.1"/>
    <property type="molecule type" value="Genomic_DNA"/>
</dbReference>
<organism evidence="5">
    <name type="scientific">freshwater metagenome</name>
    <dbReference type="NCBI Taxonomy" id="449393"/>
    <lineage>
        <taxon>unclassified sequences</taxon>
        <taxon>metagenomes</taxon>
        <taxon>ecological metagenomes</taxon>
    </lineage>
</organism>
<dbReference type="NCBIfam" id="TIGR00090">
    <property type="entry name" value="rsfS_iojap_ybeB"/>
    <property type="match status" value="1"/>
</dbReference>
<dbReference type="GO" id="GO:0017148">
    <property type="term" value="P:negative regulation of translation"/>
    <property type="evidence" value="ECO:0007669"/>
    <property type="project" value="TreeGrafter"/>
</dbReference>
<evidence type="ECO:0000313" key="4">
    <source>
        <dbReference type="EMBL" id="CAB4712501.1"/>
    </source>
</evidence>
<dbReference type="EMBL" id="CAESAD010000023">
    <property type="protein sequence ID" value="CAB4345694.1"/>
    <property type="molecule type" value="Genomic_DNA"/>
</dbReference>
<dbReference type="EMBL" id="CAESAI010000074">
    <property type="protein sequence ID" value="CAB4345312.1"/>
    <property type="molecule type" value="Genomic_DNA"/>
</dbReference>
<dbReference type="PANTHER" id="PTHR21043:SF0">
    <property type="entry name" value="MITOCHONDRIAL ASSEMBLY OF RIBOSOMAL LARGE SUBUNIT PROTEIN 1"/>
    <property type="match status" value="1"/>
</dbReference>
<dbReference type="AlphaFoldDB" id="A0A6J6TEI5"/>
<dbReference type="EMBL" id="CAFAAO010000031">
    <property type="protein sequence ID" value="CAB4814751.1"/>
    <property type="molecule type" value="Genomic_DNA"/>
</dbReference>
<evidence type="ECO:0000313" key="7">
    <source>
        <dbReference type="EMBL" id="CAB4846758.1"/>
    </source>
</evidence>
<protein>
    <submittedName>
        <fullName evidence="5">Unannotated protein</fullName>
    </submittedName>
</protein>
<evidence type="ECO:0000313" key="3">
    <source>
        <dbReference type="EMBL" id="CAB4345694.1"/>
    </source>
</evidence>
<dbReference type="Pfam" id="PF02410">
    <property type="entry name" value="RsfS"/>
    <property type="match status" value="1"/>
</dbReference>
<dbReference type="GO" id="GO:0090071">
    <property type="term" value="P:negative regulation of ribosome biogenesis"/>
    <property type="evidence" value="ECO:0007669"/>
    <property type="project" value="TreeGrafter"/>
</dbReference>
<dbReference type="InterPro" id="IPR043519">
    <property type="entry name" value="NT_sf"/>
</dbReference>
<evidence type="ECO:0000313" key="5">
    <source>
        <dbReference type="EMBL" id="CAB4745590.1"/>
    </source>
</evidence>
<dbReference type="EMBL" id="CAFBPK010000030">
    <property type="protein sequence ID" value="CAB5028402.1"/>
    <property type="molecule type" value="Genomic_DNA"/>
</dbReference>
<dbReference type="Gene3D" id="3.30.460.10">
    <property type="entry name" value="Beta Polymerase, domain 2"/>
    <property type="match status" value="1"/>
</dbReference>
<dbReference type="HAMAP" id="MF_01477">
    <property type="entry name" value="Iojap_RsfS"/>
    <property type="match status" value="1"/>
</dbReference>
<evidence type="ECO:0000256" key="1">
    <source>
        <dbReference type="ARBA" id="ARBA00010574"/>
    </source>
</evidence>
<evidence type="ECO:0000313" key="2">
    <source>
        <dbReference type="EMBL" id="CAB4345312.1"/>
    </source>
</evidence>
<dbReference type="EMBL" id="CAFBIX010000010">
    <property type="protein sequence ID" value="CAB4846758.1"/>
    <property type="molecule type" value="Genomic_DNA"/>
</dbReference>
<dbReference type="SUPFAM" id="SSF81301">
    <property type="entry name" value="Nucleotidyltransferase"/>
    <property type="match status" value="1"/>
</dbReference>
<sequence length="119" mass="13416">MAATEHALKIAKIAAQAAYDKKAENIVLLDVSEHLVITDIFLIVSADNERQVGAVVDAIEAALDLIDIDPIRREGNREGRWVLLDYFDIVVHVQQAEERSLYDLERLWSDCPHIPVELV</sequence>